<gene>
    <name evidence="3" type="ORF">HR08_09180</name>
</gene>
<comment type="caution">
    <text evidence="3">The sequence shown here is derived from an EMBL/GenBank/DDBJ whole genome shotgun (WGS) entry which is preliminary data.</text>
</comment>
<protein>
    <submittedName>
        <fullName evidence="3">Membrane protein</fullName>
    </submittedName>
</protein>
<dbReference type="Pfam" id="PF13568">
    <property type="entry name" value="OMP_b-brl_2"/>
    <property type="match status" value="1"/>
</dbReference>
<dbReference type="EMBL" id="JRAI01000076">
    <property type="protein sequence ID" value="KGN84292.1"/>
    <property type="molecule type" value="Genomic_DNA"/>
</dbReference>
<dbReference type="AlphaFoldDB" id="A0A0A2GGV5"/>
<dbReference type="Proteomes" id="UP000030130">
    <property type="component" value="Unassembled WGS sequence"/>
</dbReference>
<feature type="domain" description="Outer membrane protein beta-barrel" evidence="2">
    <location>
        <begin position="28"/>
        <end position="178"/>
    </location>
</feature>
<organism evidence="3 4">
    <name type="scientific">Porphyromonas gulae</name>
    <dbReference type="NCBI Taxonomy" id="111105"/>
    <lineage>
        <taxon>Bacteria</taxon>
        <taxon>Pseudomonadati</taxon>
        <taxon>Bacteroidota</taxon>
        <taxon>Bacteroidia</taxon>
        <taxon>Bacteroidales</taxon>
        <taxon>Porphyromonadaceae</taxon>
        <taxon>Porphyromonas</taxon>
    </lineage>
</organism>
<accession>A0A0A2GGV5</accession>
<name>A0A0A2GGV5_9PORP</name>
<evidence type="ECO:0000256" key="1">
    <source>
        <dbReference type="SAM" id="SignalP"/>
    </source>
</evidence>
<dbReference type="PATRIC" id="fig|111105.18.peg.585"/>
<dbReference type="OrthoDB" id="1011748at2"/>
<evidence type="ECO:0000313" key="3">
    <source>
        <dbReference type="EMBL" id="KGN84292.1"/>
    </source>
</evidence>
<proteinExistence type="predicted"/>
<sequence>MKKMILAATMLLASIGFANAQNRPTLRVDANFVGSNMTAKEKSISVNGTMLAGLRIGGAAEFALGKDGVYLTPGFAYTMRGMKMESEETLRLHYLQIPVNIGYRIPFGNEMNVSLEAGPYLAYGIAGTLSKKGVSGSVNVFDSKGLLNRFDMGLGLSAALGYSRYYFQIGYEAGLLNVAKDAPSGTSLRNNNFYAGFGVRF</sequence>
<feature type="signal peptide" evidence="1">
    <location>
        <begin position="1"/>
        <end position="20"/>
    </location>
</feature>
<dbReference type="InterPro" id="IPR025665">
    <property type="entry name" value="Beta-barrel_OMP_2"/>
</dbReference>
<evidence type="ECO:0000259" key="2">
    <source>
        <dbReference type="Pfam" id="PF13568"/>
    </source>
</evidence>
<evidence type="ECO:0000313" key="4">
    <source>
        <dbReference type="Proteomes" id="UP000030130"/>
    </source>
</evidence>
<feature type="chain" id="PRO_5001999186" evidence="1">
    <location>
        <begin position="21"/>
        <end position="201"/>
    </location>
</feature>
<dbReference type="RefSeq" id="WP_039421891.1">
    <property type="nucleotide sequence ID" value="NZ_JRAI01000076.1"/>
</dbReference>
<keyword evidence="1" id="KW-0732">Signal</keyword>
<reference evidence="3 4" key="1">
    <citation type="submission" date="2014-08" db="EMBL/GenBank/DDBJ databases">
        <title>Porphyromonas gulae strain:COT-052_OH1451 Genome sequencing.</title>
        <authorList>
            <person name="Wallis C."/>
            <person name="Deusch O."/>
            <person name="O'Flynn C."/>
            <person name="Davis I."/>
            <person name="Jospin G."/>
            <person name="Darling A.E."/>
            <person name="Coil D.A."/>
            <person name="Alexiev A."/>
            <person name="Horsfall A."/>
            <person name="Kirkwood N."/>
            <person name="Harris S."/>
            <person name="Eisen J.A."/>
        </authorList>
    </citation>
    <scope>NUCLEOTIDE SEQUENCE [LARGE SCALE GENOMIC DNA]</scope>
    <source>
        <strain evidence="4">COT-052 OH1451</strain>
    </source>
</reference>